<feature type="binding site" evidence="2">
    <location>
        <position position="88"/>
    </location>
    <ligand>
        <name>substrate</name>
    </ligand>
</feature>
<dbReference type="AlphaFoldDB" id="A0A3S4DQM1"/>
<feature type="domain" description="MGS-like" evidence="4">
    <location>
        <begin position="1"/>
        <end position="120"/>
    </location>
</feature>
<keyword evidence="6" id="KW-1185">Reference proteome</keyword>
<feature type="binding site" evidence="2">
    <location>
        <position position="13"/>
    </location>
    <ligand>
        <name>substrate</name>
    </ligand>
</feature>
<dbReference type="GO" id="GO:0005829">
    <property type="term" value="C:cytosol"/>
    <property type="evidence" value="ECO:0007669"/>
    <property type="project" value="TreeGrafter"/>
</dbReference>
<dbReference type="Proteomes" id="UP000268844">
    <property type="component" value="Unassembled WGS sequence"/>
</dbReference>
<dbReference type="SMART" id="SM00851">
    <property type="entry name" value="MGS"/>
    <property type="match status" value="1"/>
</dbReference>
<organism evidence="5 6">
    <name type="scientific">Devosia equisanguinis</name>
    <dbReference type="NCBI Taxonomy" id="2490941"/>
    <lineage>
        <taxon>Bacteria</taxon>
        <taxon>Pseudomonadati</taxon>
        <taxon>Pseudomonadota</taxon>
        <taxon>Alphaproteobacteria</taxon>
        <taxon>Hyphomicrobiales</taxon>
        <taxon>Devosiaceae</taxon>
        <taxon>Devosia</taxon>
    </lineage>
</organism>
<evidence type="ECO:0000256" key="3">
    <source>
        <dbReference type="PIRSR" id="PIRSR006614-1"/>
    </source>
</evidence>
<dbReference type="HAMAP" id="MF_00549">
    <property type="entry name" value="Methylglyoxal_synth"/>
    <property type="match status" value="1"/>
</dbReference>
<dbReference type="EMBL" id="UZWD01000025">
    <property type="protein sequence ID" value="VDS04966.1"/>
    <property type="molecule type" value="Genomic_DNA"/>
</dbReference>
<evidence type="ECO:0000313" key="6">
    <source>
        <dbReference type="Proteomes" id="UP000268844"/>
    </source>
</evidence>
<dbReference type="InterPro" id="IPR036914">
    <property type="entry name" value="MGS-like_dom_sf"/>
</dbReference>
<dbReference type="NCBIfam" id="NF003559">
    <property type="entry name" value="PRK05234.1"/>
    <property type="match status" value="1"/>
</dbReference>
<evidence type="ECO:0000313" key="5">
    <source>
        <dbReference type="EMBL" id="VDS04966.1"/>
    </source>
</evidence>
<dbReference type="PIRSF" id="PIRSF006614">
    <property type="entry name" value="Methylglyox_syn"/>
    <property type="match status" value="1"/>
</dbReference>
<keyword evidence="2 5" id="KW-0456">Lyase</keyword>
<dbReference type="Pfam" id="PF02142">
    <property type="entry name" value="MGS"/>
    <property type="match status" value="1"/>
</dbReference>
<evidence type="ECO:0000256" key="1">
    <source>
        <dbReference type="ARBA" id="ARBA00006287"/>
    </source>
</evidence>
<reference evidence="5 6" key="1">
    <citation type="submission" date="2018-12" db="EMBL/GenBank/DDBJ databases">
        <authorList>
            <person name="Criscuolo A."/>
        </authorList>
    </citation>
    <scope>NUCLEOTIDE SEQUENCE [LARGE SCALE GENOMIC DNA]</scope>
    <source>
        <strain evidence="5">ACIP1116281</strain>
    </source>
</reference>
<proteinExistence type="inferred from homology"/>
<comment type="function">
    <text evidence="2">Catalyzes the formation of methylglyoxal from dihydroxyacetone phosphate.</text>
</comment>
<dbReference type="PROSITE" id="PS01335">
    <property type="entry name" value="METHYLGLYOXAL_SYNTH"/>
    <property type="match status" value="1"/>
</dbReference>
<dbReference type="CDD" id="cd01422">
    <property type="entry name" value="MGS"/>
    <property type="match status" value="1"/>
</dbReference>
<comment type="similarity">
    <text evidence="1 2">Belongs to the methylglyoxal synthase family.</text>
</comment>
<dbReference type="InterPro" id="IPR018148">
    <property type="entry name" value="Methylglyoxal_synth_AS"/>
</dbReference>
<protein>
    <recommendedName>
        <fullName evidence="2">Methylglyoxal synthase</fullName>
        <shortName evidence="2">MGS</shortName>
        <ecNumber evidence="2">4.2.3.3</ecNumber>
    </recommendedName>
</protein>
<feature type="active site" description="Proton donor/acceptor" evidence="2 3">
    <location>
        <position position="61"/>
    </location>
</feature>
<comment type="catalytic activity">
    <reaction evidence="2">
        <text>dihydroxyacetone phosphate = methylglyoxal + phosphate</text>
        <dbReference type="Rhea" id="RHEA:17937"/>
        <dbReference type="ChEBI" id="CHEBI:17158"/>
        <dbReference type="ChEBI" id="CHEBI:43474"/>
        <dbReference type="ChEBI" id="CHEBI:57642"/>
        <dbReference type="EC" id="4.2.3.3"/>
    </reaction>
</comment>
<gene>
    <name evidence="2 5" type="primary">mgsA</name>
    <name evidence="5" type="ORF">DEVEQU_02107</name>
</gene>
<dbReference type="OrthoDB" id="9787147at2"/>
<dbReference type="InterPro" id="IPR011607">
    <property type="entry name" value="MGS-like_dom"/>
</dbReference>
<evidence type="ECO:0000259" key="4">
    <source>
        <dbReference type="PROSITE" id="PS51855"/>
    </source>
</evidence>
<dbReference type="GO" id="GO:0019242">
    <property type="term" value="P:methylglyoxal biosynthetic process"/>
    <property type="evidence" value="ECO:0007669"/>
    <property type="project" value="UniProtKB-UniRule"/>
</dbReference>
<accession>A0A3S4DQM1</accession>
<dbReference type="GO" id="GO:0008929">
    <property type="term" value="F:methylglyoxal synthase activity"/>
    <property type="evidence" value="ECO:0007669"/>
    <property type="project" value="UniProtKB-UniRule"/>
</dbReference>
<dbReference type="Gene3D" id="3.40.50.1380">
    <property type="entry name" value="Methylglyoxal synthase-like domain"/>
    <property type="match status" value="1"/>
</dbReference>
<dbReference type="InterPro" id="IPR004363">
    <property type="entry name" value="Methylgl_synth"/>
</dbReference>
<dbReference type="RefSeq" id="WP_126150502.1">
    <property type="nucleotide sequence ID" value="NZ_JBHTMH010000004.1"/>
</dbReference>
<evidence type="ECO:0000256" key="2">
    <source>
        <dbReference type="HAMAP-Rule" id="MF_00549"/>
    </source>
</evidence>
<dbReference type="PANTHER" id="PTHR30492:SF0">
    <property type="entry name" value="METHYLGLYOXAL SYNTHASE"/>
    <property type="match status" value="1"/>
</dbReference>
<dbReference type="NCBIfam" id="TIGR00160">
    <property type="entry name" value="MGSA"/>
    <property type="match status" value="1"/>
</dbReference>
<dbReference type="EC" id="4.2.3.3" evidence="2"/>
<feature type="binding site" evidence="2">
    <location>
        <position position="9"/>
    </location>
    <ligand>
        <name>substrate</name>
    </ligand>
</feature>
<name>A0A3S4DQM1_9HYPH</name>
<feature type="binding site" evidence="2">
    <location>
        <begin position="35"/>
        <end position="38"/>
    </location>
    <ligand>
        <name>substrate</name>
    </ligand>
</feature>
<dbReference type="PANTHER" id="PTHR30492">
    <property type="entry name" value="METHYLGLYOXAL SYNTHASE"/>
    <property type="match status" value="1"/>
</dbReference>
<dbReference type="PROSITE" id="PS51855">
    <property type="entry name" value="MGS"/>
    <property type="match status" value="1"/>
</dbReference>
<dbReference type="SUPFAM" id="SSF52335">
    <property type="entry name" value="Methylglyoxal synthase-like"/>
    <property type="match status" value="1"/>
</dbReference>
<feature type="binding site" evidence="2">
    <location>
        <begin position="55"/>
        <end position="56"/>
    </location>
    <ligand>
        <name>substrate</name>
    </ligand>
</feature>
<sequence>MVRIGLVAHDDKKDDLCRWAEHHRDKLALHELWGTGTTGSRIMAATGLEVTLLKSGPLGGDQQLGAMICEGRLDVLIFFIDPLSAQPHDVDVKALTRLATLYDVPLANNKSTADAVLAAV</sequence>